<dbReference type="PROSITE" id="PS51371">
    <property type="entry name" value="CBS"/>
    <property type="match status" value="1"/>
</dbReference>
<comment type="similarity">
    <text evidence="2 9">Belongs to the SLC41A transporter family.</text>
</comment>
<feature type="transmembrane region" description="Helical" evidence="9">
    <location>
        <begin position="419"/>
        <end position="442"/>
    </location>
</feature>
<evidence type="ECO:0000259" key="10">
    <source>
        <dbReference type="PROSITE" id="PS51371"/>
    </source>
</evidence>
<dbReference type="SUPFAM" id="SSF54631">
    <property type="entry name" value="CBS-domain pair"/>
    <property type="match status" value="1"/>
</dbReference>
<evidence type="ECO:0000256" key="4">
    <source>
        <dbReference type="ARBA" id="ARBA00022692"/>
    </source>
</evidence>
<evidence type="ECO:0000256" key="7">
    <source>
        <dbReference type="ARBA" id="ARBA00023136"/>
    </source>
</evidence>
<dbReference type="GO" id="GO:0015095">
    <property type="term" value="F:magnesium ion transmembrane transporter activity"/>
    <property type="evidence" value="ECO:0007669"/>
    <property type="project" value="UniProtKB-UniRule"/>
</dbReference>
<evidence type="ECO:0000256" key="6">
    <source>
        <dbReference type="ARBA" id="ARBA00022989"/>
    </source>
</evidence>
<keyword evidence="6 9" id="KW-1133">Transmembrane helix</keyword>
<evidence type="ECO:0000256" key="3">
    <source>
        <dbReference type="ARBA" id="ARBA00022448"/>
    </source>
</evidence>
<dbReference type="PANTHER" id="PTHR41394">
    <property type="entry name" value="MAGNESIUM TRANSPORTER MGTE"/>
    <property type="match status" value="1"/>
</dbReference>
<dbReference type="KEGG" id="plv:ERIC2_c19600"/>
<evidence type="ECO:0000313" key="11">
    <source>
        <dbReference type="EMBL" id="AHD05753.1"/>
    </source>
</evidence>
<accession>V9W6L2</accession>
<dbReference type="Pfam" id="PF01769">
    <property type="entry name" value="MgtE"/>
    <property type="match status" value="1"/>
</dbReference>
<dbReference type="Gene3D" id="3.10.580.10">
    <property type="entry name" value="CBS-domain"/>
    <property type="match status" value="1"/>
</dbReference>
<dbReference type="eggNOG" id="COG2239">
    <property type="taxonomic scope" value="Bacteria"/>
</dbReference>
<dbReference type="HOGENOM" id="CLU_037408_2_2_9"/>
<dbReference type="InterPro" id="IPR006667">
    <property type="entry name" value="SLC41_membr_dom"/>
</dbReference>
<keyword evidence="9" id="KW-0479">Metal-binding</keyword>
<dbReference type="Gene3D" id="1.10.357.20">
    <property type="entry name" value="SLC41 divalent cation transporters, integral membrane domain"/>
    <property type="match status" value="1"/>
</dbReference>
<evidence type="ECO:0000313" key="12">
    <source>
        <dbReference type="Proteomes" id="UP000029431"/>
    </source>
</evidence>
<dbReference type="AlphaFoldDB" id="V9W6L2"/>
<dbReference type="InterPro" id="IPR006668">
    <property type="entry name" value="Mg_transptr_MgtE_intracell_dom"/>
</dbReference>
<keyword evidence="12" id="KW-1185">Reference proteome</keyword>
<proteinExistence type="inferred from homology"/>
<dbReference type="GO" id="GO:0046872">
    <property type="term" value="F:metal ion binding"/>
    <property type="evidence" value="ECO:0007669"/>
    <property type="project" value="UniProtKB-KW"/>
</dbReference>
<evidence type="ECO:0000256" key="9">
    <source>
        <dbReference type="RuleBase" id="RU362011"/>
    </source>
</evidence>
<keyword evidence="8" id="KW-0129">CBS domain</keyword>
<dbReference type="InterPro" id="IPR036739">
    <property type="entry name" value="SLC41_membr_dom_sf"/>
</dbReference>
<feature type="domain" description="CBS" evidence="10">
    <location>
        <begin position="229"/>
        <end position="287"/>
    </location>
</feature>
<protein>
    <recommendedName>
        <fullName evidence="9">Magnesium transporter MgtE</fullName>
    </recommendedName>
</protein>
<keyword evidence="3 9" id="KW-0813">Transport</keyword>
<gene>
    <name evidence="11" type="ORF">ERIC2_c19600</name>
</gene>
<comment type="subunit">
    <text evidence="9">Homodimer.</text>
</comment>
<dbReference type="SMART" id="SM00924">
    <property type="entry name" value="MgtE_N"/>
    <property type="match status" value="1"/>
</dbReference>
<feature type="transmembrane region" description="Helical" evidence="9">
    <location>
        <begin position="387"/>
        <end position="407"/>
    </location>
</feature>
<keyword evidence="9" id="KW-1003">Cell membrane</keyword>
<evidence type="ECO:0000256" key="8">
    <source>
        <dbReference type="PROSITE-ProRule" id="PRU00703"/>
    </source>
</evidence>
<organism evidence="11 12">
    <name type="scientific">Paenibacillus larvae subsp. larvae DSM 25430</name>
    <dbReference type="NCBI Taxonomy" id="697284"/>
    <lineage>
        <taxon>Bacteria</taxon>
        <taxon>Bacillati</taxon>
        <taxon>Bacillota</taxon>
        <taxon>Bacilli</taxon>
        <taxon>Bacillales</taxon>
        <taxon>Paenibacillaceae</taxon>
        <taxon>Paenibacillus</taxon>
    </lineage>
</organism>
<dbReference type="PANTHER" id="PTHR41394:SF8">
    <property type="entry name" value="MAGNESIUM TRANSPORTER MGTE"/>
    <property type="match status" value="1"/>
</dbReference>
<evidence type="ECO:0000256" key="5">
    <source>
        <dbReference type="ARBA" id="ARBA00022842"/>
    </source>
</evidence>
<reference evidence="11 12" key="1">
    <citation type="journal article" date="2014" name="PLoS ONE">
        <title>How to Kill the Honey Bee Larva: Genomic Potential and Virulence Mechanisms of Paenibacillus larvae.</title>
        <authorList>
            <person name="Djukic M."/>
            <person name="Brzuszkiewicz E."/>
            <person name="Funfhaus A."/>
            <person name="Voss J."/>
            <person name="Gollnow K."/>
            <person name="Poppinga L."/>
            <person name="Liesegang H."/>
            <person name="Garcia-Gonzalez E."/>
            <person name="Genersch E."/>
            <person name="Daniel R."/>
        </authorList>
    </citation>
    <scope>NUCLEOTIDE SEQUENCE [LARGE SCALE GENOMIC DNA]</scope>
    <source>
        <strain evidence="11 12">DSM 25430</strain>
    </source>
</reference>
<dbReference type="InterPro" id="IPR006669">
    <property type="entry name" value="MgtE_transporter"/>
</dbReference>
<dbReference type="InterPro" id="IPR000644">
    <property type="entry name" value="CBS_dom"/>
</dbReference>
<dbReference type="Proteomes" id="UP000029431">
    <property type="component" value="Chromosome"/>
</dbReference>
<comment type="function">
    <text evidence="9">Acts as a magnesium transporter.</text>
</comment>
<dbReference type="NCBIfam" id="TIGR00400">
    <property type="entry name" value="mgtE"/>
    <property type="match status" value="1"/>
</dbReference>
<keyword evidence="7 9" id="KW-0472">Membrane</keyword>
<name>V9W6L2_9BACL</name>
<dbReference type="InterPro" id="IPR038076">
    <property type="entry name" value="MgtE_N_sf"/>
</dbReference>
<evidence type="ECO:0000256" key="1">
    <source>
        <dbReference type="ARBA" id="ARBA00004141"/>
    </source>
</evidence>
<keyword evidence="4 9" id="KW-0812">Transmembrane</keyword>
<dbReference type="SUPFAM" id="SSF158791">
    <property type="entry name" value="MgtE N-terminal domain-like"/>
    <property type="match status" value="1"/>
</dbReference>
<dbReference type="CDD" id="cd04606">
    <property type="entry name" value="CBS_pair_Mg_transporter"/>
    <property type="match status" value="1"/>
</dbReference>
<dbReference type="Pfam" id="PF00571">
    <property type="entry name" value="CBS"/>
    <property type="match status" value="1"/>
</dbReference>
<dbReference type="SUPFAM" id="SSF161093">
    <property type="entry name" value="MgtE membrane domain-like"/>
    <property type="match status" value="1"/>
</dbReference>
<comment type="subcellular location">
    <subcellularLocation>
        <location evidence="9">Cell membrane</location>
        <topology evidence="9">Multi-pass membrane protein</topology>
    </subcellularLocation>
    <subcellularLocation>
        <location evidence="1">Membrane</location>
        <topology evidence="1">Multi-pass membrane protein</topology>
    </subcellularLocation>
</comment>
<dbReference type="Gene3D" id="1.25.60.10">
    <property type="entry name" value="MgtE N-terminal domain-like"/>
    <property type="match status" value="1"/>
</dbReference>
<dbReference type="SMART" id="SM00116">
    <property type="entry name" value="CBS"/>
    <property type="match status" value="1"/>
</dbReference>
<feature type="transmembrane region" description="Helical" evidence="9">
    <location>
        <begin position="454"/>
        <end position="477"/>
    </location>
</feature>
<feature type="transmembrane region" description="Helical" evidence="9">
    <location>
        <begin position="313"/>
        <end position="333"/>
    </location>
</feature>
<feature type="transmembrane region" description="Helical" evidence="9">
    <location>
        <begin position="339"/>
        <end position="366"/>
    </location>
</feature>
<dbReference type="Pfam" id="PF03448">
    <property type="entry name" value="MgtE_N"/>
    <property type="match status" value="1"/>
</dbReference>
<keyword evidence="5 9" id="KW-0460">Magnesium</keyword>
<sequence length="479" mass="52902">MNQFHNATSDGNLSYEIDSNTISLKENNTSKGGSIMKHILQQLLHSKDITLQKDLLYQNSFDIAKELKTCSHKDQVTLIELFPIENGAQIISHLTPEEQYRILTHLSDDKAKLLFDKQSIDDIVDVLLALHPNQAERLMDYLPKETQQNIKKLMEYSPETAGGHVTTDYIAAREHWSVKDTLSHIRKIGDRLESLSYIYVLDSLGHLNGVVSIRQLLLRKEDTVLSDIMNQSVISVNADSDQQEAAQKLTDYNFAALPVTTSDNRMIGIITFDDAIDVIQDEATKDIHQLGGSSPLNTPYFETSVWTVFRKRIGWLLLLFVAEAYTSTILSHYEDVLSQVVALAFFIPLLVGTGGNIGTQVTATLIRAISLGEVKIKHILRVMGKEALTGLLLGCALGIAMLIRSSIMGPSVGIEVAQVVSITVLCITVWSSLVASVLPILLTKLKLDPAVVSGPFITTFVDGTGLIIYFTVATILLNL</sequence>
<dbReference type="PATRIC" id="fig|697284.3.peg.1883"/>
<dbReference type="GO" id="GO:0005886">
    <property type="term" value="C:plasma membrane"/>
    <property type="evidence" value="ECO:0007669"/>
    <property type="project" value="UniProtKB-SubCell"/>
</dbReference>
<dbReference type="EMBL" id="CP003355">
    <property type="protein sequence ID" value="AHD05753.1"/>
    <property type="molecule type" value="Genomic_DNA"/>
</dbReference>
<evidence type="ECO:0000256" key="2">
    <source>
        <dbReference type="ARBA" id="ARBA00009749"/>
    </source>
</evidence>
<dbReference type="InterPro" id="IPR046342">
    <property type="entry name" value="CBS_dom_sf"/>
</dbReference>